<dbReference type="EMBL" id="JBHRZF010000216">
    <property type="protein sequence ID" value="MFC3862820.1"/>
    <property type="molecule type" value="Genomic_DNA"/>
</dbReference>
<sequence length="405" mass="45677">MPEHEPIGMNGWDANEPRIISTFLASLPTPPRLLGLGEPTHGVQDFPRWRNRLFQTLVREHGFRSIALESDVLAGLRVNDFALGGPDSLEEVMLSGFSHNFGTYEANRELIMWMREFNARKDEADEVRFYGFDAPMENMWAASPRTSLLFLHGFLTEHLPGLPVEAATLEELCGEDTRWTNEAAAMDATKSIGRTEEAQVLRLIADDLNTLLERETPRFQGHPDLWLAKLHARTALGLLRYHSIMADTSPERVARMLAQRDLMMADNLSGILEREERRGPTLVFAHNLHLQRNVSGMNLGPLRVEWWSAGAHIATRMGEKYAFIASTLGSGAGLPEPAPDTLEGFLSQWTSTPALYPTRHRHLPGTLKRRTDTDYRYQALRPEVLHEADGLLFIPTAQEPHEPVH</sequence>
<evidence type="ECO:0000313" key="1">
    <source>
        <dbReference type="EMBL" id="MFC3862820.1"/>
    </source>
</evidence>
<dbReference type="Pfam" id="PF05139">
    <property type="entry name" value="Erythro_esteras"/>
    <property type="match status" value="1"/>
</dbReference>
<dbReference type="Proteomes" id="UP001595748">
    <property type="component" value="Unassembled WGS sequence"/>
</dbReference>
<dbReference type="EC" id="3.1.1.-" evidence="1"/>
<dbReference type="Gene3D" id="3.40.1660.10">
    <property type="entry name" value="EreA-like (biosynthetic domain)"/>
    <property type="match status" value="1"/>
</dbReference>
<gene>
    <name evidence="1" type="ORF">ACFOPQ_18815</name>
</gene>
<dbReference type="InterPro" id="IPR007815">
    <property type="entry name" value="Emycin_Estase"/>
</dbReference>
<dbReference type="SUPFAM" id="SSF159501">
    <property type="entry name" value="EreA/ChaN-like"/>
    <property type="match status" value="1"/>
</dbReference>
<keyword evidence="1" id="KW-0378">Hydrolase</keyword>
<accession>A0ABV8ACB2</accession>
<dbReference type="InterPro" id="IPR052036">
    <property type="entry name" value="Hydrolase/PRTase-associated"/>
</dbReference>
<organism evidence="1 2">
    <name type="scientific">Deinococcus antarcticus</name>
    <dbReference type="NCBI Taxonomy" id="1298767"/>
    <lineage>
        <taxon>Bacteria</taxon>
        <taxon>Thermotogati</taxon>
        <taxon>Deinococcota</taxon>
        <taxon>Deinococci</taxon>
        <taxon>Deinococcales</taxon>
        <taxon>Deinococcaceae</taxon>
        <taxon>Deinococcus</taxon>
    </lineage>
</organism>
<proteinExistence type="predicted"/>
<dbReference type="CDD" id="cd14728">
    <property type="entry name" value="Ere-like"/>
    <property type="match status" value="1"/>
</dbReference>
<dbReference type="PANTHER" id="PTHR31299">
    <property type="entry name" value="ESTERASE, PUTATIVE (AFU_ORTHOLOGUE AFUA_1G05850)-RELATED"/>
    <property type="match status" value="1"/>
</dbReference>
<keyword evidence="2" id="KW-1185">Reference proteome</keyword>
<protein>
    <submittedName>
        <fullName evidence="1">Erythromycin esterase family protein</fullName>
        <ecNumber evidence="1">3.1.1.-</ecNumber>
    </submittedName>
</protein>
<name>A0ABV8ACB2_9DEIO</name>
<reference evidence="2" key="1">
    <citation type="journal article" date="2019" name="Int. J. Syst. Evol. Microbiol.">
        <title>The Global Catalogue of Microorganisms (GCM) 10K type strain sequencing project: providing services to taxonomists for standard genome sequencing and annotation.</title>
        <authorList>
            <consortium name="The Broad Institute Genomics Platform"/>
            <consortium name="The Broad Institute Genome Sequencing Center for Infectious Disease"/>
            <person name="Wu L."/>
            <person name="Ma J."/>
        </authorList>
    </citation>
    <scope>NUCLEOTIDE SEQUENCE [LARGE SCALE GENOMIC DNA]</scope>
    <source>
        <strain evidence="2">CCTCC AB 2013263</strain>
    </source>
</reference>
<dbReference type="RefSeq" id="WP_380080756.1">
    <property type="nucleotide sequence ID" value="NZ_JBHRZF010000216.1"/>
</dbReference>
<dbReference type="Gene3D" id="1.20.1440.30">
    <property type="entry name" value="Biosynthetic Protein domain"/>
    <property type="match status" value="1"/>
</dbReference>
<evidence type="ECO:0000313" key="2">
    <source>
        <dbReference type="Proteomes" id="UP001595748"/>
    </source>
</evidence>
<dbReference type="PANTHER" id="PTHR31299:SF0">
    <property type="entry name" value="ESTERASE, PUTATIVE (AFU_ORTHOLOGUE AFUA_1G05850)-RELATED"/>
    <property type="match status" value="1"/>
</dbReference>
<dbReference type="Gene3D" id="3.30.1870.10">
    <property type="entry name" value="EreA-like, domain 2"/>
    <property type="match status" value="1"/>
</dbReference>
<comment type="caution">
    <text evidence="1">The sequence shown here is derived from an EMBL/GenBank/DDBJ whole genome shotgun (WGS) entry which is preliminary data.</text>
</comment>
<dbReference type="GO" id="GO:0016787">
    <property type="term" value="F:hydrolase activity"/>
    <property type="evidence" value="ECO:0007669"/>
    <property type="project" value="UniProtKB-KW"/>
</dbReference>